<dbReference type="AlphaFoldDB" id="A0A2S1LA58"/>
<dbReference type="Proteomes" id="UP000244527">
    <property type="component" value="Chromosome"/>
</dbReference>
<dbReference type="Pfam" id="PF16153">
    <property type="entry name" value="DUF4861"/>
    <property type="match status" value="1"/>
</dbReference>
<dbReference type="KEGG" id="ffa:FFWV33_02275"/>
<accession>A0A2S1LA58</accession>
<protein>
    <recommendedName>
        <fullName evidence="4">DUF4861 domain-containing protein</fullName>
    </recommendedName>
</protein>
<dbReference type="PROSITE" id="PS51257">
    <property type="entry name" value="PROKAR_LIPOPROTEIN"/>
    <property type="match status" value="1"/>
</dbReference>
<name>A0A2S1LA58_9FLAO</name>
<sequence length="409" mass="46148">MITKSNRPHLKAISTSTLLNYLFAFILFTSIFGCKVLEKKNQKSATIIKVKNPIATLRDNETISIPYKLLQKEFPSAIIAFIQLIDNKSHKTIVSQPIDNNEDGITDAFLFQTDLEPNETKYFSVNLSQNIPDSSSVFAKFISKPEGLGDFCWENDYIGYRMYGQARADAQGTGTAIDVWCKKTDRKLTDDWYTAGQSYHIDKGYGADHYASGKNQGCGGSGILHKDSIYYSKPYSSWKIIANGPVRLVFELKFSGWKIDNTYLRETKRITLDAGQYLNRIESTYEVTDKNFSFSHAIGIAQRSDSKVIIDKKNNLSESWEKLTIPAGSENGSLGCAFIADPKTNVKNITSRNNHLFGIMTAKSEKSIIYYTGAAWSEFGNIQSFENWNTYIQNKKECINHQCTVTILK</sequence>
<dbReference type="EMBL" id="CP020918">
    <property type="protein sequence ID" value="AWG20436.1"/>
    <property type="molecule type" value="Genomic_DNA"/>
</dbReference>
<feature type="transmembrane region" description="Helical" evidence="1">
    <location>
        <begin position="12"/>
        <end position="33"/>
    </location>
</feature>
<keyword evidence="1" id="KW-1133">Transmembrane helix</keyword>
<keyword evidence="3" id="KW-1185">Reference proteome</keyword>
<organism evidence="2 3">
    <name type="scientific">Flavobacterium faecale</name>
    <dbReference type="NCBI Taxonomy" id="1355330"/>
    <lineage>
        <taxon>Bacteria</taxon>
        <taxon>Pseudomonadati</taxon>
        <taxon>Bacteroidota</taxon>
        <taxon>Flavobacteriia</taxon>
        <taxon>Flavobacteriales</taxon>
        <taxon>Flavobacteriaceae</taxon>
        <taxon>Flavobacterium</taxon>
    </lineage>
</organism>
<keyword evidence="1" id="KW-0472">Membrane</keyword>
<evidence type="ECO:0000313" key="2">
    <source>
        <dbReference type="EMBL" id="AWG20436.1"/>
    </source>
</evidence>
<evidence type="ECO:0000256" key="1">
    <source>
        <dbReference type="SAM" id="Phobius"/>
    </source>
</evidence>
<dbReference type="InterPro" id="IPR032342">
    <property type="entry name" value="DUF4861"/>
</dbReference>
<reference evidence="2 3" key="1">
    <citation type="submission" date="2017-04" db="EMBL/GenBank/DDBJ databases">
        <title>Compelte genome sequence of WV33.</title>
        <authorList>
            <person name="Lee P.C."/>
        </authorList>
    </citation>
    <scope>NUCLEOTIDE SEQUENCE [LARGE SCALE GENOMIC DNA]</scope>
    <source>
        <strain evidence="2 3">WV33</strain>
    </source>
</reference>
<evidence type="ECO:0000313" key="3">
    <source>
        <dbReference type="Proteomes" id="UP000244527"/>
    </source>
</evidence>
<evidence type="ECO:0008006" key="4">
    <source>
        <dbReference type="Google" id="ProtNLM"/>
    </source>
</evidence>
<keyword evidence="1" id="KW-0812">Transmembrane</keyword>
<gene>
    <name evidence="2" type="ORF">FFWV33_02275</name>
</gene>
<proteinExistence type="predicted"/>